<keyword evidence="5" id="KW-1185">Reference proteome</keyword>
<dbReference type="Gene3D" id="3.40.50.300">
    <property type="entry name" value="P-loop containing nucleotide triphosphate hydrolases"/>
    <property type="match status" value="1"/>
</dbReference>
<dbReference type="EMBL" id="NEXX01000003">
    <property type="protein sequence ID" value="OUY06907.1"/>
    <property type="molecule type" value="Genomic_DNA"/>
</dbReference>
<dbReference type="SUPFAM" id="SSF52540">
    <property type="entry name" value="P-loop containing nucleoside triphosphate hydrolases"/>
    <property type="match status" value="1"/>
</dbReference>
<keyword evidence="1" id="KW-0547">Nucleotide-binding</keyword>
<dbReference type="PANTHER" id="PTHR39206">
    <property type="entry name" value="SLL8004 PROTEIN"/>
    <property type="match status" value="1"/>
</dbReference>
<dbReference type="OrthoDB" id="9791543at2"/>
<dbReference type="GO" id="GO:0005524">
    <property type="term" value="F:ATP binding"/>
    <property type="evidence" value="ECO:0007669"/>
    <property type="project" value="UniProtKB-KW"/>
</dbReference>
<evidence type="ECO:0000313" key="5">
    <source>
        <dbReference type="Proteomes" id="UP000196536"/>
    </source>
</evidence>
<organism evidence="4 5">
    <name type="scientific">Acinetobacter populi</name>
    <dbReference type="NCBI Taxonomy" id="1582270"/>
    <lineage>
        <taxon>Bacteria</taxon>
        <taxon>Pseudomonadati</taxon>
        <taxon>Pseudomonadota</taxon>
        <taxon>Gammaproteobacteria</taxon>
        <taxon>Moraxellales</taxon>
        <taxon>Moraxellaceae</taxon>
        <taxon>Acinetobacter</taxon>
    </lineage>
</organism>
<dbReference type="RefSeq" id="WP_087620511.1">
    <property type="nucleotide sequence ID" value="NZ_NEXX01000003.1"/>
</dbReference>
<proteinExistence type="predicted"/>
<keyword evidence="2" id="KW-0067">ATP-binding</keyword>
<dbReference type="Pfam" id="PF06414">
    <property type="entry name" value="Zeta_toxin"/>
    <property type="match status" value="1"/>
</dbReference>
<evidence type="ECO:0000259" key="3">
    <source>
        <dbReference type="Pfam" id="PF06414"/>
    </source>
</evidence>
<dbReference type="GO" id="GO:0016301">
    <property type="term" value="F:kinase activity"/>
    <property type="evidence" value="ECO:0007669"/>
    <property type="project" value="InterPro"/>
</dbReference>
<gene>
    <name evidence="4" type="ORF">CAP51_09420</name>
</gene>
<dbReference type="Proteomes" id="UP000196536">
    <property type="component" value="Unassembled WGS sequence"/>
</dbReference>
<evidence type="ECO:0000313" key="4">
    <source>
        <dbReference type="EMBL" id="OUY06907.1"/>
    </source>
</evidence>
<feature type="domain" description="Zeta toxin" evidence="3">
    <location>
        <begin position="98"/>
        <end position="185"/>
    </location>
</feature>
<name>A0A1Z9YXH3_9GAMM</name>
<dbReference type="PANTHER" id="PTHR39206:SF1">
    <property type="entry name" value="SLL8004 PROTEIN"/>
    <property type="match status" value="1"/>
</dbReference>
<evidence type="ECO:0000256" key="2">
    <source>
        <dbReference type="ARBA" id="ARBA00022840"/>
    </source>
</evidence>
<accession>A0A1Z9YXH3</accession>
<dbReference type="AlphaFoldDB" id="A0A1Z9YXH3"/>
<dbReference type="InterPro" id="IPR010488">
    <property type="entry name" value="Zeta_toxin_domain"/>
</dbReference>
<evidence type="ECO:0000256" key="1">
    <source>
        <dbReference type="ARBA" id="ARBA00022741"/>
    </source>
</evidence>
<dbReference type="InterPro" id="IPR027417">
    <property type="entry name" value="P-loop_NTPase"/>
</dbReference>
<sequence>MAKVPRLRMFAGPNGSGKSTIKEIIPIKILGVYLNADDIEKQLRKTPQFDFSVYDSHIDADAFLDFLSHHQRITIDPECLSIQGTLLDCSKISIDSYFASTLVDFLRIELLRLKKSFTFETVMSHQSKVEFLQLAQQQGYRTYLYYIATIDPEINVSRVQYRVQTGGHAVARDKIIKRYYNSLELLIDAIFAADRAFIFDNSSDGGQHAFLCEINAGQELVLQADTVPQWFQHYVLQRF</sequence>
<protein>
    <recommendedName>
        <fullName evidence="3">Zeta toxin domain-containing protein</fullName>
    </recommendedName>
</protein>
<reference evidence="4 5" key="1">
    <citation type="submission" date="2017-05" db="EMBL/GenBank/DDBJ databases">
        <title>Acinetobacter populi ANC 5415 (= PBJ7), whole genome shotgun sequencing project.</title>
        <authorList>
            <person name="Nemec A."/>
            <person name="Radolfova-Krizova L."/>
        </authorList>
    </citation>
    <scope>NUCLEOTIDE SEQUENCE [LARGE SCALE GENOMIC DNA]</scope>
    <source>
        <strain evidence="4 5">PBJ7</strain>
    </source>
</reference>
<comment type="caution">
    <text evidence="4">The sequence shown here is derived from an EMBL/GenBank/DDBJ whole genome shotgun (WGS) entry which is preliminary data.</text>
</comment>